<name>A0AAN7BST1_9PEZI</name>
<feature type="compositionally biased region" description="Basic and acidic residues" evidence="1">
    <location>
        <begin position="609"/>
        <end position="618"/>
    </location>
</feature>
<evidence type="ECO:0000313" key="2">
    <source>
        <dbReference type="EMBL" id="KAK4229011.1"/>
    </source>
</evidence>
<feature type="region of interest" description="Disordered" evidence="1">
    <location>
        <begin position="511"/>
        <end position="531"/>
    </location>
</feature>
<feature type="compositionally biased region" description="Low complexity" evidence="1">
    <location>
        <begin position="514"/>
        <end position="526"/>
    </location>
</feature>
<feature type="compositionally biased region" description="Polar residues" evidence="1">
    <location>
        <begin position="69"/>
        <end position="86"/>
    </location>
</feature>
<feature type="region of interest" description="Disordered" evidence="1">
    <location>
        <begin position="823"/>
        <end position="888"/>
    </location>
</feature>
<feature type="compositionally biased region" description="Low complexity" evidence="1">
    <location>
        <begin position="452"/>
        <end position="467"/>
    </location>
</feature>
<feature type="compositionally biased region" description="Low complexity" evidence="1">
    <location>
        <begin position="553"/>
        <end position="584"/>
    </location>
</feature>
<feature type="compositionally biased region" description="Basic and acidic residues" evidence="1">
    <location>
        <begin position="161"/>
        <end position="187"/>
    </location>
</feature>
<feature type="compositionally biased region" description="Basic and acidic residues" evidence="1">
    <location>
        <begin position="236"/>
        <end position="245"/>
    </location>
</feature>
<feature type="compositionally biased region" description="Polar residues" evidence="1">
    <location>
        <begin position="300"/>
        <end position="323"/>
    </location>
</feature>
<dbReference type="AlphaFoldDB" id="A0AAN7BST1"/>
<feature type="compositionally biased region" description="Polar residues" evidence="1">
    <location>
        <begin position="660"/>
        <end position="670"/>
    </location>
</feature>
<protein>
    <submittedName>
        <fullName evidence="2">Uncharacterized protein</fullName>
    </submittedName>
</protein>
<evidence type="ECO:0000256" key="1">
    <source>
        <dbReference type="SAM" id="MobiDB-lite"/>
    </source>
</evidence>
<feature type="region of interest" description="Disordered" evidence="1">
    <location>
        <begin position="660"/>
        <end position="783"/>
    </location>
</feature>
<accession>A0AAN7BST1</accession>
<feature type="region of interest" description="Disordered" evidence="1">
    <location>
        <begin position="423"/>
        <end position="471"/>
    </location>
</feature>
<feature type="compositionally biased region" description="Low complexity" evidence="1">
    <location>
        <begin position="756"/>
        <end position="780"/>
    </location>
</feature>
<comment type="caution">
    <text evidence="2">The sequence shown here is derived from an EMBL/GenBank/DDBJ whole genome shotgun (WGS) entry which is preliminary data.</text>
</comment>
<proteinExistence type="predicted"/>
<reference evidence="2" key="1">
    <citation type="journal article" date="2023" name="Mol. Phylogenet. Evol.">
        <title>Genome-scale phylogeny and comparative genomics of the fungal order Sordariales.</title>
        <authorList>
            <person name="Hensen N."/>
            <person name="Bonometti L."/>
            <person name="Westerberg I."/>
            <person name="Brannstrom I.O."/>
            <person name="Guillou S."/>
            <person name="Cros-Aarteil S."/>
            <person name="Calhoun S."/>
            <person name="Haridas S."/>
            <person name="Kuo A."/>
            <person name="Mondo S."/>
            <person name="Pangilinan J."/>
            <person name="Riley R."/>
            <person name="LaButti K."/>
            <person name="Andreopoulos B."/>
            <person name="Lipzen A."/>
            <person name="Chen C."/>
            <person name="Yan M."/>
            <person name="Daum C."/>
            <person name="Ng V."/>
            <person name="Clum A."/>
            <person name="Steindorff A."/>
            <person name="Ohm R.A."/>
            <person name="Martin F."/>
            <person name="Silar P."/>
            <person name="Natvig D.O."/>
            <person name="Lalanne C."/>
            <person name="Gautier V."/>
            <person name="Ament-Velasquez S.L."/>
            <person name="Kruys A."/>
            <person name="Hutchinson M.I."/>
            <person name="Powell A.J."/>
            <person name="Barry K."/>
            <person name="Miller A.N."/>
            <person name="Grigoriev I.V."/>
            <person name="Debuchy R."/>
            <person name="Gladieux P."/>
            <person name="Hiltunen Thoren M."/>
            <person name="Johannesson H."/>
        </authorList>
    </citation>
    <scope>NUCLEOTIDE SEQUENCE</scope>
    <source>
        <strain evidence="2">CBS 990.96</strain>
    </source>
</reference>
<dbReference type="EMBL" id="MU865312">
    <property type="protein sequence ID" value="KAK4229011.1"/>
    <property type="molecule type" value="Genomic_DNA"/>
</dbReference>
<feature type="compositionally biased region" description="Pro residues" evidence="1">
    <location>
        <begin position="875"/>
        <end position="884"/>
    </location>
</feature>
<evidence type="ECO:0000313" key="3">
    <source>
        <dbReference type="Proteomes" id="UP001301958"/>
    </source>
</evidence>
<gene>
    <name evidence="2" type="ORF">QBC38DRAFT_127369</name>
</gene>
<feature type="compositionally biased region" description="Polar residues" evidence="1">
    <location>
        <begin position="685"/>
        <end position="696"/>
    </location>
</feature>
<feature type="region of interest" description="Disordered" evidence="1">
    <location>
        <begin position="547"/>
        <end position="645"/>
    </location>
</feature>
<sequence>MDILFSPYGVGAIPKPIMDEIEHKAEDLLRSSSFQQMLELEHKYKMERLQGAQLNAPESPSLPKPDGSHSFQQHQYAGSLAQQQKSLMLKAARGNASPPPLSITIPQPEKGDDIEALTPTNSESFHKQVKFLAPEDSNDQEEDAMSEQSSICQSPSWENYGQRKKDKKLEAERRKKEKIQAEKEAKAAKKRSSSRLSKLQPSTPIPGHGSRVTPAFAHPERSMSDPSLMTPHPTHHQGEFEKDTSEVLNTSNPRLPLRRHMSEGPMAPSQPHTSNTCPPSASRTPMLRHMSPSRHSRSSGGNILQISSSNRSQESLPISSGPDTSRREGYVRCQRAQSTEQALAGLADEELLENYNSRAAEPAPPRNVWPVRRSSLNQDARLAAMKLVVRRSPSTTTAKETKVVTQDDYFAFSAHPYSSYDADTPAPIKVGNLPRPSQKTHTPQEIPFERPATSQSSSAGSITSTQSKKTRSLKEAAKAVLSISNGSKSPGAVSLPPYYALRARMQSRPSVYTESKSSAQESYSSQPVTSRDIASHIAVPDIDKAGESLNQTGSQASEASSSSSACEDGSSLPSPTTTPDTSRPQSVKDLPFTETDLVKITPATGDLQDDQRTLRESLDSSNSTTPRLEETRDRTSENHGSTTALSIDVDCDAQSFTTSVSNLDDANNDTVAPLHPKKSEPRVTSKPSQDVGNAVQNDLIISIPPRSKRRTQIVSSPVQLSPLAPEDTINQEKSPGPEKANRKQKRQSRLQDPDESTSSASSTVVSSRSRSPTSGTRSLSAEYQIPSNPYLEDFPELASDSHLHYQSEPSKTFAASSSVSLPASRSHSVSSQPFAPPRTNSAPILSSAAKTTTTQPAKLAPVSILKQPKNLTDGPSPPLSPGQPSPVLSALPKHMQQFSARQPSFSAVPTAAAPIAKMFVECCSCKFYHDMPSKIYECMTKPDAVVEDRTLGISGAITTMVKCPWCNHNMSMSCCAGYAAVVYLKEKLH</sequence>
<dbReference type="Proteomes" id="UP001301958">
    <property type="component" value="Unassembled WGS sequence"/>
</dbReference>
<feature type="compositionally biased region" description="Polar residues" evidence="1">
    <location>
        <begin position="270"/>
        <end position="283"/>
    </location>
</feature>
<reference evidence="2" key="2">
    <citation type="submission" date="2023-05" db="EMBL/GenBank/DDBJ databases">
        <authorList>
            <consortium name="Lawrence Berkeley National Laboratory"/>
            <person name="Steindorff A."/>
            <person name="Hensen N."/>
            <person name="Bonometti L."/>
            <person name="Westerberg I."/>
            <person name="Brannstrom I.O."/>
            <person name="Guillou S."/>
            <person name="Cros-Aarteil S."/>
            <person name="Calhoun S."/>
            <person name="Haridas S."/>
            <person name="Kuo A."/>
            <person name="Mondo S."/>
            <person name="Pangilinan J."/>
            <person name="Riley R."/>
            <person name="Labutti K."/>
            <person name="Andreopoulos B."/>
            <person name="Lipzen A."/>
            <person name="Chen C."/>
            <person name="Yanf M."/>
            <person name="Daum C."/>
            <person name="Ng V."/>
            <person name="Clum A."/>
            <person name="Ohm R."/>
            <person name="Martin F."/>
            <person name="Silar P."/>
            <person name="Natvig D."/>
            <person name="Lalanne C."/>
            <person name="Gautier V."/>
            <person name="Ament-Velasquez S.L."/>
            <person name="Kruys A."/>
            <person name="Hutchinson M.I."/>
            <person name="Powell A.J."/>
            <person name="Barry K."/>
            <person name="Miller A.N."/>
            <person name="Grigoriev I.V."/>
            <person name="Debuchy R."/>
            <person name="Gladieux P."/>
            <person name="Thoren M.H."/>
            <person name="Johannesson H."/>
        </authorList>
    </citation>
    <scope>NUCLEOTIDE SEQUENCE</scope>
    <source>
        <strain evidence="2">CBS 990.96</strain>
    </source>
</reference>
<keyword evidence="3" id="KW-1185">Reference proteome</keyword>
<feature type="compositionally biased region" description="Polar residues" evidence="1">
    <location>
        <begin position="146"/>
        <end position="159"/>
    </location>
</feature>
<feature type="compositionally biased region" description="Acidic residues" evidence="1">
    <location>
        <begin position="136"/>
        <end position="145"/>
    </location>
</feature>
<feature type="region of interest" description="Disordered" evidence="1">
    <location>
        <begin position="49"/>
        <end position="331"/>
    </location>
</feature>
<organism evidence="2 3">
    <name type="scientific">Podospora fimiseda</name>
    <dbReference type="NCBI Taxonomy" id="252190"/>
    <lineage>
        <taxon>Eukaryota</taxon>
        <taxon>Fungi</taxon>
        <taxon>Dikarya</taxon>
        <taxon>Ascomycota</taxon>
        <taxon>Pezizomycotina</taxon>
        <taxon>Sordariomycetes</taxon>
        <taxon>Sordariomycetidae</taxon>
        <taxon>Sordariales</taxon>
        <taxon>Podosporaceae</taxon>
        <taxon>Podospora</taxon>
    </lineage>
</organism>
<feature type="compositionally biased region" description="Polar residues" evidence="1">
    <location>
        <begin position="838"/>
        <end position="856"/>
    </location>
</feature>
<feature type="compositionally biased region" description="Basic and acidic residues" evidence="1">
    <location>
        <begin position="627"/>
        <end position="637"/>
    </location>
</feature>